<dbReference type="PROSITE" id="PS50003">
    <property type="entry name" value="PH_DOMAIN"/>
    <property type="match status" value="1"/>
</dbReference>
<feature type="domain" description="PH" evidence="1">
    <location>
        <begin position="14"/>
        <end position="106"/>
    </location>
</feature>
<accession>K3WGN4</accession>
<dbReference type="eggNOG" id="ENOG502SQYY">
    <property type="taxonomic scope" value="Eukaryota"/>
</dbReference>
<sequence length="144" mass="17055">MTCCKKDDTVVALDGYAAGYLIKRGERIKTWKRRYFVFQRGCLSYRKDSRDNSKTLRSDLVLNVSYYEGKKHGLSVRLMSGRELYLSALNEEQASIWLEVIEEFLAQQRRQRELHYVHGKRNKHMEPIVESDCDYDSDRNTFTM</sequence>
<reference evidence="3" key="1">
    <citation type="journal article" date="2010" name="Genome Biol.">
        <title>Genome sequence of the necrotrophic plant pathogen Pythium ultimum reveals original pathogenicity mechanisms and effector repertoire.</title>
        <authorList>
            <person name="Levesque C.A."/>
            <person name="Brouwer H."/>
            <person name="Cano L."/>
            <person name="Hamilton J.P."/>
            <person name="Holt C."/>
            <person name="Huitema E."/>
            <person name="Raffaele S."/>
            <person name="Robideau G.P."/>
            <person name="Thines M."/>
            <person name="Win J."/>
            <person name="Zerillo M.M."/>
            <person name="Beakes G.W."/>
            <person name="Boore J.L."/>
            <person name="Busam D."/>
            <person name="Dumas B."/>
            <person name="Ferriera S."/>
            <person name="Fuerstenberg S.I."/>
            <person name="Gachon C.M."/>
            <person name="Gaulin E."/>
            <person name="Govers F."/>
            <person name="Grenville-Briggs L."/>
            <person name="Horner N."/>
            <person name="Hostetler J."/>
            <person name="Jiang R.H."/>
            <person name="Johnson J."/>
            <person name="Krajaejun T."/>
            <person name="Lin H."/>
            <person name="Meijer H.J."/>
            <person name="Moore B."/>
            <person name="Morris P."/>
            <person name="Phuntmart V."/>
            <person name="Puiu D."/>
            <person name="Shetty J."/>
            <person name="Stajich J.E."/>
            <person name="Tripathy S."/>
            <person name="Wawra S."/>
            <person name="van West P."/>
            <person name="Whitty B.R."/>
            <person name="Coutinho P.M."/>
            <person name="Henrissat B."/>
            <person name="Martin F."/>
            <person name="Thomas P.D."/>
            <person name="Tyler B.M."/>
            <person name="De Vries R.P."/>
            <person name="Kamoun S."/>
            <person name="Yandell M."/>
            <person name="Tisserat N."/>
            <person name="Buell C.R."/>
        </authorList>
    </citation>
    <scope>NUCLEOTIDE SEQUENCE</scope>
    <source>
        <strain evidence="3">DAOM:BR144</strain>
    </source>
</reference>
<dbReference type="AlphaFoldDB" id="K3WGN4"/>
<evidence type="ECO:0000313" key="3">
    <source>
        <dbReference type="Proteomes" id="UP000019132"/>
    </source>
</evidence>
<dbReference type="PANTHER" id="PTHR14336:SF16">
    <property type="entry name" value="PH DOMAIN-CONTAINING PROTEIN"/>
    <property type="match status" value="1"/>
</dbReference>
<dbReference type="EMBL" id="GL376567">
    <property type="status" value="NOT_ANNOTATED_CDS"/>
    <property type="molecule type" value="Genomic_DNA"/>
</dbReference>
<dbReference type="SUPFAM" id="SSF50729">
    <property type="entry name" value="PH domain-like"/>
    <property type="match status" value="1"/>
</dbReference>
<evidence type="ECO:0000313" key="2">
    <source>
        <dbReference type="EnsemblProtists" id="PYU1_T004125"/>
    </source>
</evidence>
<keyword evidence="3" id="KW-1185">Reference proteome</keyword>
<dbReference type="OMA" id="FYWSGAE"/>
<dbReference type="VEuPathDB" id="FungiDB:PYU1_G004115"/>
<dbReference type="InterPro" id="IPR011993">
    <property type="entry name" value="PH-like_dom_sf"/>
</dbReference>
<dbReference type="InterPro" id="IPR001849">
    <property type="entry name" value="PH_domain"/>
</dbReference>
<reference evidence="3" key="2">
    <citation type="submission" date="2010-04" db="EMBL/GenBank/DDBJ databases">
        <authorList>
            <person name="Buell R."/>
            <person name="Hamilton J."/>
            <person name="Hostetler J."/>
        </authorList>
    </citation>
    <scope>NUCLEOTIDE SEQUENCE [LARGE SCALE GENOMIC DNA]</scope>
    <source>
        <strain evidence="3">DAOM:BR144</strain>
    </source>
</reference>
<dbReference type="EnsemblProtists" id="PYU1_T004125">
    <property type="protein sequence ID" value="PYU1_T004125"/>
    <property type="gene ID" value="PYU1_G004115"/>
</dbReference>
<dbReference type="InterPro" id="IPR051707">
    <property type="entry name" value="PI-Interact_SigTrans_Reg"/>
</dbReference>
<dbReference type="Pfam" id="PF00169">
    <property type="entry name" value="PH"/>
    <property type="match status" value="1"/>
</dbReference>
<name>K3WGN4_GLOUD</name>
<proteinExistence type="predicted"/>
<dbReference type="InParanoid" id="K3WGN4"/>
<dbReference type="SMART" id="SM00233">
    <property type="entry name" value="PH"/>
    <property type="match status" value="1"/>
</dbReference>
<protein>
    <recommendedName>
        <fullName evidence="1">PH domain-containing protein</fullName>
    </recommendedName>
</protein>
<dbReference type="PANTHER" id="PTHR14336">
    <property type="entry name" value="TANDEM PH DOMAIN CONTAINING PROTEIN"/>
    <property type="match status" value="1"/>
</dbReference>
<evidence type="ECO:0000259" key="1">
    <source>
        <dbReference type="PROSITE" id="PS50003"/>
    </source>
</evidence>
<organism evidence="2 3">
    <name type="scientific">Globisporangium ultimum (strain ATCC 200006 / CBS 805.95 / DAOM BR144)</name>
    <name type="common">Pythium ultimum</name>
    <dbReference type="NCBI Taxonomy" id="431595"/>
    <lineage>
        <taxon>Eukaryota</taxon>
        <taxon>Sar</taxon>
        <taxon>Stramenopiles</taxon>
        <taxon>Oomycota</taxon>
        <taxon>Peronosporomycetes</taxon>
        <taxon>Pythiales</taxon>
        <taxon>Pythiaceae</taxon>
        <taxon>Globisporangium</taxon>
    </lineage>
</organism>
<reference evidence="2" key="3">
    <citation type="submission" date="2015-02" db="UniProtKB">
        <authorList>
            <consortium name="EnsemblProtists"/>
        </authorList>
    </citation>
    <scope>IDENTIFICATION</scope>
    <source>
        <strain evidence="2">DAOM BR144</strain>
    </source>
</reference>
<dbReference type="Gene3D" id="2.30.29.30">
    <property type="entry name" value="Pleckstrin-homology domain (PH domain)/Phosphotyrosine-binding domain (PTB)"/>
    <property type="match status" value="1"/>
</dbReference>
<dbReference type="Proteomes" id="UP000019132">
    <property type="component" value="Unassembled WGS sequence"/>
</dbReference>
<dbReference type="HOGENOM" id="CLU_134743_0_0_1"/>